<keyword evidence="6 9" id="KW-0378">Hydrolase</keyword>
<evidence type="ECO:0000256" key="8">
    <source>
        <dbReference type="PIRSR" id="PIRSR615500-1"/>
    </source>
</evidence>
<keyword evidence="7 9" id="KW-0720">Serine protease</keyword>
<comment type="similarity">
    <text evidence="2 9">Belongs to the peptidase S8 family.</text>
</comment>
<keyword evidence="3" id="KW-0964">Secreted</keyword>
<sequence length="774" mass="82941">MSLPHLFQVVRFLGFVVRPPIMDLVPWSRKGFFHVVWFFLLGLTCTLLVDVTHSDAHPDTRKVYIVYMGDKPKLDIPTTTTLPLHVDMLQNVVGSSNIAQEPLLLHSYKRSFNGFAAKLTEEEAQKMAGMAGVVSVFPNEKQKLHTTRSWNFIGFHENVKRSTVESDIIVGVIDTGVWPESASFSDAGFGPPPKKWKGTCQGSSNFTCNNKIIGARYYRISEPFVKGEIKSPRDSEGHGTHTASTAAGNLVSKASLFGLGLGTARGGVPAARIAVYKACWSTGCSFADTLAAFDDAIADGVDIISASLGPTSPDDYFRTPVTIGAFHALRKGILTSTAAGNDGPALKTITVFAPWCLSVAATTIDREFVTKVQLGNQKIYEGIVTNTFDLKGKFYPLIYAGDAPNRTAGYGGSISKTCKPGTLDHNLVKGKIVLCDGTTGYGAYFAGAVGVILQSRPVADVLDPLPMPASCLGLDSGNSIYYYITSTRNPTATIFKSTEDIDTLSPYVPSFSSRGPNPVSPNILKPDIAAPGASILASWPPIAPVSDYPGDDRVASYNVISGTSMACPHATGIAAYVKSFHPNWTPAAIQSALITTAKPLSPDLNPEAEFAYGAGQIDPVRAPYPGLVYDATELDYIEFLCTQGYSTKLLQSITGHKSCCSSKTNYGALSDNLNYPSFALSSSNPNSISGVFNRTATNVGSPRSTYKAKVIGATKGLEIKVNPSILSFSSLGQKLSFQVTVKGSIHHKSRVSTSLVWDDGTFQVRSPIVVYSIY</sequence>
<dbReference type="InterPro" id="IPR023828">
    <property type="entry name" value="Peptidase_S8_Ser-AS"/>
</dbReference>
<feature type="domain" description="Peptidase S8/S53" evidence="10">
    <location>
        <begin position="166"/>
        <end position="615"/>
    </location>
</feature>
<dbReference type="Gene3D" id="3.40.50.200">
    <property type="entry name" value="Peptidase S8/S53 domain"/>
    <property type="match status" value="1"/>
</dbReference>
<name>A0A251QL26_PRUPE</name>
<evidence type="ECO:0000313" key="13">
    <source>
        <dbReference type="EMBL" id="ONI24478.1"/>
    </source>
</evidence>
<proteinExistence type="inferred from homology"/>
<evidence type="ECO:0000259" key="11">
    <source>
        <dbReference type="Pfam" id="PF05922"/>
    </source>
</evidence>
<feature type="domain" description="Inhibitor I9" evidence="11">
    <location>
        <begin position="63"/>
        <end position="145"/>
    </location>
</feature>
<dbReference type="InterPro" id="IPR037045">
    <property type="entry name" value="S8pro/Inhibitor_I9_sf"/>
</dbReference>
<evidence type="ECO:0000256" key="2">
    <source>
        <dbReference type="ARBA" id="ARBA00011073"/>
    </source>
</evidence>
<evidence type="ECO:0000259" key="10">
    <source>
        <dbReference type="Pfam" id="PF00082"/>
    </source>
</evidence>
<dbReference type="InterPro" id="IPR041469">
    <property type="entry name" value="Subtilisin-like_FN3"/>
</dbReference>
<evidence type="ECO:0000256" key="7">
    <source>
        <dbReference type="ARBA" id="ARBA00022825"/>
    </source>
</evidence>
<dbReference type="Pfam" id="PF00082">
    <property type="entry name" value="Peptidase_S8"/>
    <property type="match status" value="1"/>
</dbReference>
<dbReference type="FunFam" id="3.30.70.80:FF:000002">
    <property type="entry name" value="Subtilisin-like protease SBT5.3"/>
    <property type="match status" value="1"/>
</dbReference>
<comment type="subcellular location">
    <subcellularLocation>
        <location evidence="1">Secreted</location>
    </subcellularLocation>
</comment>
<keyword evidence="4 9" id="KW-0645">Protease</keyword>
<feature type="domain" description="Subtilisin-like protease fibronectin type-III" evidence="12">
    <location>
        <begin position="672"/>
        <end position="770"/>
    </location>
</feature>
<dbReference type="EMBL" id="CM007652">
    <property type="protein sequence ID" value="ONI24478.1"/>
    <property type="molecule type" value="Genomic_DNA"/>
</dbReference>
<dbReference type="PROSITE" id="PS00138">
    <property type="entry name" value="SUBTILASE_SER"/>
    <property type="match status" value="1"/>
</dbReference>
<evidence type="ECO:0000256" key="1">
    <source>
        <dbReference type="ARBA" id="ARBA00004613"/>
    </source>
</evidence>
<accession>A0A251QL26</accession>
<dbReference type="InterPro" id="IPR010259">
    <property type="entry name" value="S8pro/Inhibitor_I9"/>
</dbReference>
<evidence type="ECO:0000259" key="12">
    <source>
        <dbReference type="Pfam" id="PF17766"/>
    </source>
</evidence>
<feature type="active site" description="Charge relay system" evidence="8 9">
    <location>
        <position position="564"/>
    </location>
</feature>
<dbReference type="InterPro" id="IPR036852">
    <property type="entry name" value="Peptidase_S8/S53_dom_sf"/>
</dbReference>
<dbReference type="InterPro" id="IPR045051">
    <property type="entry name" value="SBT"/>
</dbReference>
<organism evidence="13 14">
    <name type="scientific">Prunus persica</name>
    <name type="common">Peach</name>
    <name type="synonym">Amygdalus persica</name>
    <dbReference type="NCBI Taxonomy" id="3760"/>
    <lineage>
        <taxon>Eukaryota</taxon>
        <taxon>Viridiplantae</taxon>
        <taxon>Streptophyta</taxon>
        <taxon>Embryophyta</taxon>
        <taxon>Tracheophyta</taxon>
        <taxon>Spermatophyta</taxon>
        <taxon>Magnoliopsida</taxon>
        <taxon>eudicotyledons</taxon>
        <taxon>Gunneridae</taxon>
        <taxon>Pentapetalae</taxon>
        <taxon>rosids</taxon>
        <taxon>fabids</taxon>
        <taxon>Rosales</taxon>
        <taxon>Rosaceae</taxon>
        <taxon>Amygdaloideae</taxon>
        <taxon>Amygdaleae</taxon>
        <taxon>Prunus</taxon>
    </lineage>
</organism>
<protein>
    <recommendedName>
        <fullName evidence="15">Cucumisin-like</fullName>
    </recommendedName>
</protein>
<dbReference type="Pfam" id="PF05922">
    <property type="entry name" value="Inhibitor_I9"/>
    <property type="match status" value="1"/>
</dbReference>
<dbReference type="STRING" id="3760.A0A251QL26"/>
<dbReference type="PROSITE" id="PS51892">
    <property type="entry name" value="SUBTILASE"/>
    <property type="match status" value="1"/>
</dbReference>
<evidence type="ECO:0000256" key="3">
    <source>
        <dbReference type="ARBA" id="ARBA00022525"/>
    </source>
</evidence>
<reference evidence="13 14" key="1">
    <citation type="journal article" date="2013" name="Nat. Genet.">
        <title>The high-quality draft genome of peach (Prunus persica) identifies unique patterns of genetic diversity, domestication and genome evolution.</title>
        <authorList>
            <consortium name="International Peach Genome Initiative"/>
            <person name="Verde I."/>
            <person name="Abbott A.G."/>
            <person name="Scalabrin S."/>
            <person name="Jung S."/>
            <person name="Shu S."/>
            <person name="Marroni F."/>
            <person name="Zhebentyayeva T."/>
            <person name="Dettori M.T."/>
            <person name="Grimwood J."/>
            <person name="Cattonaro F."/>
            <person name="Zuccolo A."/>
            <person name="Rossini L."/>
            <person name="Jenkins J."/>
            <person name="Vendramin E."/>
            <person name="Meisel L.A."/>
            <person name="Decroocq V."/>
            <person name="Sosinski B."/>
            <person name="Prochnik S."/>
            <person name="Mitros T."/>
            <person name="Policriti A."/>
            <person name="Cipriani G."/>
            <person name="Dondini L."/>
            <person name="Ficklin S."/>
            <person name="Goodstein D.M."/>
            <person name="Xuan P."/>
            <person name="Del Fabbro C."/>
            <person name="Aramini V."/>
            <person name="Copetti D."/>
            <person name="Gonzalez S."/>
            <person name="Horner D.S."/>
            <person name="Falchi R."/>
            <person name="Lucas S."/>
            <person name="Mica E."/>
            <person name="Maldonado J."/>
            <person name="Lazzari B."/>
            <person name="Bielenberg D."/>
            <person name="Pirona R."/>
            <person name="Miculan M."/>
            <person name="Barakat A."/>
            <person name="Testolin R."/>
            <person name="Stella A."/>
            <person name="Tartarini S."/>
            <person name="Tonutti P."/>
            <person name="Arus P."/>
            <person name="Orellana A."/>
            <person name="Wells C."/>
            <person name="Main D."/>
            <person name="Vizzotto G."/>
            <person name="Silva H."/>
            <person name="Salamini F."/>
            <person name="Schmutz J."/>
            <person name="Morgante M."/>
            <person name="Rokhsar D.S."/>
        </authorList>
    </citation>
    <scope>NUCLEOTIDE SEQUENCE [LARGE SCALE GENOMIC DNA]</scope>
    <source>
        <strain evidence="14">cv. Nemared</strain>
    </source>
</reference>
<feature type="active site" description="Charge relay system" evidence="8 9">
    <location>
        <position position="174"/>
    </location>
</feature>
<evidence type="ECO:0000256" key="6">
    <source>
        <dbReference type="ARBA" id="ARBA00022801"/>
    </source>
</evidence>
<dbReference type="Proteomes" id="UP000006882">
    <property type="component" value="Chromosome G2"/>
</dbReference>
<dbReference type="GO" id="GO:0004252">
    <property type="term" value="F:serine-type endopeptidase activity"/>
    <property type="evidence" value="ECO:0000318"/>
    <property type="project" value="GO_Central"/>
</dbReference>
<dbReference type="CDD" id="cd02120">
    <property type="entry name" value="PA_subtilisin_like"/>
    <property type="match status" value="1"/>
</dbReference>
<dbReference type="InterPro" id="IPR015500">
    <property type="entry name" value="Peptidase_S8_subtilisin-rel"/>
</dbReference>
<dbReference type="Gene3D" id="3.30.70.80">
    <property type="entry name" value="Peptidase S8 propeptide/proteinase inhibitor I9"/>
    <property type="match status" value="1"/>
</dbReference>
<dbReference type="GO" id="GO:0005576">
    <property type="term" value="C:extracellular region"/>
    <property type="evidence" value="ECO:0000318"/>
    <property type="project" value="GO_Central"/>
</dbReference>
<evidence type="ECO:0000313" key="14">
    <source>
        <dbReference type="Proteomes" id="UP000006882"/>
    </source>
</evidence>
<evidence type="ECO:0000256" key="5">
    <source>
        <dbReference type="ARBA" id="ARBA00022729"/>
    </source>
</evidence>
<dbReference type="Pfam" id="PF17766">
    <property type="entry name" value="fn3_6"/>
    <property type="match status" value="1"/>
</dbReference>
<dbReference type="CDD" id="cd04852">
    <property type="entry name" value="Peptidases_S8_3"/>
    <property type="match status" value="1"/>
</dbReference>
<dbReference type="Gene3D" id="2.60.40.2310">
    <property type="match status" value="1"/>
</dbReference>
<dbReference type="AlphaFoldDB" id="A0A251QL26"/>
<evidence type="ECO:0000256" key="9">
    <source>
        <dbReference type="PROSITE-ProRule" id="PRU01240"/>
    </source>
</evidence>
<dbReference type="PRINTS" id="PR00723">
    <property type="entry name" value="SUBTILISIN"/>
</dbReference>
<evidence type="ECO:0000256" key="4">
    <source>
        <dbReference type="ARBA" id="ARBA00022670"/>
    </source>
</evidence>
<dbReference type="GO" id="GO:0009609">
    <property type="term" value="P:response to symbiotic bacterium"/>
    <property type="evidence" value="ECO:0007669"/>
    <property type="project" value="UniProtKB-ARBA"/>
</dbReference>
<dbReference type="Gramene" id="ONI24478">
    <property type="protein sequence ID" value="ONI24478"/>
    <property type="gene ID" value="PRUPE_2G242200"/>
</dbReference>
<dbReference type="PANTHER" id="PTHR10795">
    <property type="entry name" value="PROPROTEIN CONVERTASE SUBTILISIN/KEXIN"/>
    <property type="match status" value="1"/>
</dbReference>
<dbReference type="InterPro" id="IPR000209">
    <property type="entry name" value="Peptidase_S8/S53_dom"/>
</dbReference>
<feature type="active site" description="Charge relay system" evidence="8 9">
    <location>
        <position position="238"/>
    </location>
</feature>
<dbReference type="Gene3D" id="3.50.30.30">
    <property type="match status" value="1"/>
</dbReference>
<keyword evidence="5" id="KW-0732">Signal</keyword>
<keyword evidence="14" id="KW-1185">Reference proteome</keyword>
<dbReference type="SUPFAM" id="SSF52743">
    <property type="entry name" value="Subtilisin-like"/>
    <property type="match status" value="1"/>
</dbReference>
<dbReference type="InterPro" id="IPR034197">
    <property type="entry name" value="Peptidases_S8_3"/>
</dbReference>
<evidence type="ECO:0008006" key="15">
    <source>
        <dbReference type="Google" id="ProtNLM"/>
    </source>
</evidence>
<dbReference type="GO" id="GO:0006508">
    <property type="term" value="P:proteolysis"/>
    <property type="evidence" value="ECO:0007669"/>
    <property type="project" value="UniProtKB-KW"/>
</dbReference>
<gene>
    <name evidence="13" type="ORF">PRUPE_2G242200</name>
</gene>
<dbReference type="FunFam" id="3.40.50.200:FF:000006">
    <property type="entry name" value="Subtilisin-like protease SBT1.5"/>
    <property type="match status" value="1"/>
</dbReference>